<organism evidence="9">
    <name type="scientific">hydrothermal vent metagenome</name>
    <dbReference type="NCBI Taxonomy" id="652676"/>
    <lineage>
        <taxon>unclassified sequences</taxon>
        <taxon>metagenomes</taxon>
        <taxon>ecological metagenomes</taxon>
    </lineage>
</organism>
<dbReference type="NCBIfam" id="NF003346">
    <property type="entry name" value="PRK04366.1"/>
    <property type="match status" value="1"/>
</dbReference>
<keyword evidence="5 9" id="KW-0560">Oxidoreductase</keyword>
<dbReference type="CDD" id="cd00613">
    <property type="entry name" value="GDC-P"/>
    <property type="match status" value="2"/>
</dbReference>
<dbReference type="InterPro" id="IPR020581">
    <property type="entry name" value="GDC_P"/>
</dbReference>
<evidence type="ECO:0000313" key="9">
    <source>
        <dbReference type="EMBL" id="VAV93913.1"/>
    </source>
</evidence>
<dbReference type="FunFam" id="3.90.1150.10:FF:000007">
    <property type="entry name" value="Glycine dehydrogenase (decarboxylating), mitochondrial"/>
    <property type="match status" value="1"/>
</dbReference>
<dbReference type="InterPro" id="IPR049315">
    <property type="entry name" value="GDC-P_N"/>
</dbReference>
<evidence type="ECO:0000256" key="5">
    <source>
        <dbReference type="ARBA" id="ARBA00023002"/>
    </source>
</evidence>
<dbReference type="PANTHER" id="PTHR11773">
    <property type="entry name" value="GLYCINE DEHYDROGENASE, DECARBOXYLATING"/>
    <property type="match status" value="1"/>
</dbReference>
<evidence type="ECO:0000259" key="8">
    <source>
        <dbReference type="Pfam" id="PF21478"/>
    </source>
</evidence>
<dbReference type="NCBIfam" id="TIGR00461">
    <property type="entry name" value="gcvP"/>
    <property type="match status" value="1"/>
</dbReference>
<feature type="domain" description="Glycine cleavage system P-protein N-terminal" evidence="7">
    <location>
        <begin position="453"/>
        <end position="738"/>
    </location>
</feature>
<evidence type="ECO:0000256" key="1">
    <source>
        <dbReference type="ARBA" id="ARBA00001933"/>
    </source>
</evidence>
<sequence>MADQRLSLSELQPGANFIPRHIGPRDHEIDAMLKTVGAASLEGLIDQVVPKAIRVKKPLELPEPLSERNVLSDLRKTSARNMVVTSMIGMGYYGAIIPKVILRNVLENPGWYTAYSPYQAEVSQGRLEALVNYQQMIIDMTGLDLANASLLDEATSAAEAMAMAHRVAKNKVDAFFVDVDTHPQTIDVIKTRARAFGFEIIVGDPLNDLEPAKVFGALLSYPGSSGQVRDFRETIASLHDAKALAIMATDLLALATLTPPGDLGADVAIGSSQRFGVPMGYGGPHAAFFATSDKYKRSIPGRIIGISSDDRGKRGYRMALQTREQHIRREKATSNICTAQVLLAVLAGFFAVYHGPKGVKKIAQRVHRFTEICATAISSYGYEVVTKSFFDTITVYAPGRASAIVAKAREQKINLRFVDADHVGISCDETTRRSEIEKLLGCFKSSAMKNETLDDIDGRSSNGIPDNLKRTSKFLTHPTFSSYQSETEMMRYLRRLQIKDIALDRSMIPLGSCTMKLNATTEMIPITWRSFAMMHPFAPLEQTQGYQQLFEDLESMLCEITGFDAVSLQPNAGSQGEYSGLLTIAQYHRQNGQGHRNVCLIPVSAHGTNPASAVMAGMKVVIVKCDDNGNVDVDDLKERAQEHAENLAALMITYPSTHGVFEEAIVDICQIIHDNGGQVYLDGANLNAMMGLVRPAEVGADVCHMNLHKTFSIPHGGGGPGVGPIGVKAHLAPFLPSHCVVDGVNPAQGKGENIGQISAAPWGSASILPISWTYIAMCGEEGLKRSSMVAILNANYIAKRLDDHFPVVYKGTNGFVAHECIIDLRGFKEACGITVEDVAKRLVDYGFHAPTMSWPVAETMMVEPTESESKEELDRFCDAMIAIRAEIAEVEAGKISAEESVVRHAPHVHELLLEDWAAKYSKQQAFFPLDYIRDDKFWPPVGRIDNVLGDRNLVCTCPPIEEYLEAAE</sequence>
<evidence type="ECO:0000256" key="2">
    <source>
        <dbReference type="ARBA" id="ARBA00010756"/>
    </source>
</evidence>
<dbReference type="GO" id="GO:0016594">
    <property type="term" value="F:glycine binding"/>
    <property type="evidence" value="ECO:0007669"/>
    <property type="project" value="TreeGrafter"/>
</dbReference>
<dbReference type="GO" id="GO:0030170">
    <property type="term" value="F:pyridoxal phosphate binding"/>
    <property type="evidence" value="ECO:0007669"/>
    <property type="project" value="TreeGrafter"/>
</dbReference>
<dbReference type="InterPro" id="IPR049316">
    <property type="entry name" value="GDC-P_C"/>
</dbReference>
<dbReference type="GO" id="GO:0005829">
    <property type="term" value="C:cytosol"/>
    <property type="evidence" value="ECO:0007669"/>
    <property type="project" value="TreeGrafter"/>
</dbReference>
<evidence type="ECO:0000256" key="3">
    <source>
        <dbReference type="ARBA" id="ARBA00012134"/>
    </source>
</evidence>
<dbReference type="GO" id="GO:0004375">
    <property type="term" value="F:glycine dehydrogenase (decarboxylating) activity"/>
    <property type="evidence" value="ECO:0007669"/>
    <property type="project" value="UniProtKB-EC"/>
</dbReference>
<dbReference type="PANTHER" id="PTHR11773:SF1">
    <property type="entry name" value="GLYCINE DEHYDROGENASE (DECARBOXYLATING), MITOCHONDRIAL"/>
    <property type="match status" value="1"/>
</dbReference>
<dbReference type="FunFam" id="3.40.640.10:FF:000007">
    <property type="entry name" value="glycine dehydrogenase (Decarboxylating), mitochondrial"/>
    <property type="match status" value="1"/>
</dbReference>
<dbReference type="AlphaFoldDB" id="A0A3B0SC56"/>
<dbReference type="Gene3D" id="3.90.1150.10">
    <property type="entry name" value="Aspartate Aminotransferase, domain 1"/>
    <property type="match status" value="2"/>
</dbReference>
<dbReference type="Pfam" id="PF02347">
    <property type="entry name" value="GDC-P"/>
    <property type="match status" value="2"/>
</dbReference>
<gene>
    <name evidence="9" type="ORF">MNBD_ALPHA08-1477</name>
</gene>
<evidence type="ECO:0000259" key="7">
    <source>
        <dbReference type="Pfam" id="PF02347"/>
    </source>
</evidence>
<dbReference type="InterPro" id="IPR003437">
    <property type="entry name" value="GcvP"/>
</dbReference>
<feature type="domain" description="Glycine dehydrogenase C-terminal" evidence="8">
    <location>
        <begin position="787"/>
        <end position="907"/>
    </location>
</feature>
<comment type="similarity">
    <text evidence="2">Belongs to the GcvP family.</text>
</comment>
<evidence type="ECO:0000256" key="6">
    <source>
        <dbReference type="ARBA" id="ARBA00049026"/>
    </source>
</evidence>
<dbReference type="EC" id="1.4.4.2" evidence="3"/>
<comment type="cofactor">
    <cofactor evidence="1">
        <name>pyridoxal 5'-phosphate</name>
        <dbReference type="ChEBI" id="CHEBI:597326"/>
    </cofactor>
</comment>
<feature type="domain" description="Glycine cleavage system P-protein N-terminal" evidence="7">
    <location>
        <begin position="20"/>
        <end position="442"/>
    </location>
</feature>
<dbReference type="FunFam" id="3.40.640.10:FF:000005">
    <property type="entry name" value="Glycine dehydrogenase (decarboxylating), mitochondrial"/>
    <property type="match status" value="1"/>
</dbReference>
<dbReference type="Pfam" id="PF21478">
    <property type="entry name" value="GcvP2_C"/>
    <property type="match status" value="1"/>
</dbReference>
<dbReference type="HAMAP" id="MF_00711">
    <property type="entry name" value="GcvP"/>
    <property type="match status" value="1"/>
</dbReference>
<dbReference type="SUPFAM" id="SSF53383">
    <property type="entry name" value="PLP-dependent transferases"/>
    <property type="match status" value="2"/>
</dbReference>
<dbReference type="InterPro" id="IPR015424">
    <property type="entry name" value="PyrdxlP-dep_Trfase"/>
</dbReference>
<dbReference type="Gene3D" id="3.40.640.10">
    <property type="entry name" value="Type I PLP-dependent aspartate aminotransferase-like (Major domain)"/>
    <property type="match status" value="2"/>
</dbReference>
<evidence type="ECO:0000256" key="4">
    <source>
        <dbReference type="ARBA" id="ARBA00022898"/>
    </source>
</evidence>
<keyword evidence="4" id="KW-0663">Pyridoxal phosphate</keyword>
<proteinExistence type="inferred from homology"/>
<accession>A0A3B0SC56</accession>
<dbReference type="GO" id="GO:0005960">
    <property type="term" value="C:glycine cleavage complex"/>
    <property type="evidence" value="ECO:0007669"/>
    <property type="project" value="TreeGrafter"/>
</dbReference>
<reference evidence="9" key="1">
    <citation type="submission" date="2018-06" db="EMBL/GenBank/DDBJ databases">
        <authorList>
            <person name="Zhirakovskaya E."/>
        </authorList>
    </citation>
    <scope>NUCLEOTIDE SEQUENCE</scope>
</reference>
<dbReference type="InterPro" id="IPR015421">
    <property type="entry name" value="PyrdxlP-dep_Trfase_major"/>
</dbReference>
<protein>
    <recommendedName>
        <fullName evidence="3">glycine dehydrogenase (aminomethyl-transferring)</fullName>
        <ecNumber evidence="3">1.4.4.2</ecNumber>
    </recommendedName>
</protein>
<comment type="catalytic activity">
    <reaction evidence="6">
        <text>N(6)-[(R)-lipoyl]-L-lysyl-[glycine-cleavage complex H protein] + glycine + H(+) = N(6)-[(R)-S(8)-aminomethyldihydrolipoyl]-L-lysyl-[glycine-cleavage complex H protein] + CO2</text>
        <dbReference type="Rhea" id="RHEA:24304"/>
        <dbReference type="Rhea" id="RHEA-COMP:10494"/>
        <dbReference type="Rhea" id="RHEA-COMP:10495"/>
        <dbReference type="ChEBI" id="CHEBI:15378"/>
        <dbReference type="ChEBI" id="CHEBI:16526"/>
        <dbReference type="ChEBI" id="CHEBI:57305"/>
        <dbReference type="ChEBI" id="CHEBI:83099"/>
        <dbReference type="ChEBI" id="CHEBI:83143"/>
        <dbReference type="EC" id="1.4.4.2"/>
    </reaction>
</comment>
<dbReference type="GO" id="GO:0019464">
    <property type="term" value="P:glycine decarboxylation via glycine cleavage system"/>
    <property type="evidence" value="ECO:0007669"/>
    <property type="project" value="TreeGrafter"/>
</dbReference>
<dbReference type="InterPro" id="IPR015422">
    <property type="entry name" value="PyrdxlP-dep_Trfase_small"/>
</dbReference>
<dbReference type="EMBL" id="UOEC01000114">
    <property type="protein sequence ID" value="VAV93913.1"/>
    <property type="molecule type" value="Genomic_DNA"/>
</dbReference>
<name>A0A3B0SC56_9ZZZZ</name>